<dbReference type="Gene3D" id="3.30.980.10">
    <property type="entry name" value="Threonyl-trna Synthetase, Chain A, domain 2"/>
    <property type="match status" value="1"/>
</dbReference>
<evidence type="ECO:0000256" key="9">
    <source>
        <dbReference type="ARBA" id="ARBA00022884"/>
    </source>
</evidence>
<dbReference type="Gene3D" id="3.30.930.10">
    <property type="entry name" value="Bira Bifunctional Protein, Domain 2"/>
    <property type="match status" value="1"/>
</dbReference>
<dbReference type="Pfam" id="PF03129">
    <property type="entry name" value="HGTP_anticodon"/>
    <property type="match status" value="1"/>
</dbReference>
<feature type="domain" description="Aminoacyl-transfer RNA synthetases class-II family profile" evidence="14">
    <location>
        <begin position="211"/>
        <end position="483"/>
    </location>
</feature>
<dbReference type="SUPFAM" id="SSF52954">
    <property type="entry name" value="Class II aaRS ABD-related"/>
    <property type="match status" value="1"/>
</dbReference>
<dbReference type="Gene3D" id="3.30.54.20">
    <property type="match status" value="1"/>
</dbReference>
<comment type="cofactor">
    <cofactor evidence="13">
        <name>Zn(2+)</name>
        <dbReference type="ChEBI" id="CHEBI:29105"/>
    </cofactor>
    <text evidence="13">Binds 1 zinc ion per subunit.</text>
</comment>
<dbReference type="InterPro" id="IPR004154">
    <property type="entry name" value="Anticodon-bd"/>
</dbReference>
<feature type="binding site" evidence="13">
    <location>
        <position position="279"/>
    </location>
    <ligand>
        <name>Zn(2+)</name>
        <dbReference type="ChEBI" id="CHEBI:29105"/>
        <note>catalytic</note>
    </ligand>
</feature>
<evidence type="ECO:0000256" key="4">
    <source>
        <dbReference type="ARBA" id="ARBA00022598"/>
    </source>
</evidence>
<dbReference type="GO" id="GO:0006435">
    <property type="term" value="P:threonyl-tRNA aminoacylation"/>
    <property type="evidence" value="ECO:0007669"/>
    <property type="project" value="UniProtKB-UniRule"/>
</dbReference>
<dbReference type="EMBL" id="PEYV01000031">
    <property type="protein sequence ID" value="PIS21572.1"/>
    <property type="molecule type" value="Genomic_DNA"/>
</dbReference>
<dbReference type="InterPro" id="IPR012947">
    <property type="entry name" value="tRNA_SAD"/>
</dbReference>
<dbReference type="FunFam" id="3.30.930.10:FF:000002">
    <property type="entry name" value="Threonine--tRNA ligase"/>
    <property type="match status" value="1"/>
</dbReference>
<protein>
    <recommendedName>
        <fullName evidence="13">Threonine--tRNA ligase</fullName>
        <ecNumber evidence="13">6.1.1.3</ecNumber>
    </recommendedName>
    <alternativeName>
        <fullName evidence="13">Threonyl-tRNA synthetase</fullName>
        <shortName evidence="13">ThrRS</shortName>
    </alternativeName>
</protein>
<dbReference type="InterPro" id="IPR036621">
    <property type="entry name" value="Anticodon-bd_dom_sf"/>
</dbReference>
<keyword evidence="8 13" id="KW-0067">ATP-binding</keyword>
<dbReference type="PANTHER" id="PTHR11451:SF44">
    <property type="entry name" value="THREONINE--TRNA LIGASE, CHLOROPLASTIC_MITOCHONDRIAL 2"/>
    <property type="match status" value="1"/>
</dbReference>
<evidence type="ECO:0000256" key="6">
    <source>
        <dbReference type="ARBA" id="ARBA00022741"/>
    </source>
</evidence>
<evidence type="ECO:0000256" key="5">
    <source>
        <dbReference type="ARBA" id="ARBA00022723"/>
    </source>
</evidence>
<dbReference type="GO" id="GO:0005737">
    <property type="term" value="C:cytoplasm"/>
    <property type="evidence" value="ECO:0007669"/>
    <property type="project" value="UniProtKB-SubCell"/>
</dbReference>
<keyword evidence="10 13" id="KW-0648">Protein biosynthesis</keyword>
<dbReference type="Pfam" id="PF00587">
    <property type="entry name" value="tRNA-synt_2b"/>
    <property type="match status" value="1"/>
</dbReference>
<comment type="caution">
    <text evidence="15">The sequence shown here is derived from an EMBL/GenBank/DDBJ whole genome shotgun (WGS) entry which is preliminary data.</text>
</comment>
<keyword evidence="3 13" id="KW-0820">tRNA-binding</keyword>
<evidence type="ECO:0000256" key="2">
    <source>
        <dbReference type="ARBA" id="ARBA00022490"/>
    </source>
</evidence>
<evidence type="ECO:0000256" key="7">
    <source>
        <dbReference type="ARBA" id="ARBA00022833"/>
    </source>
</evidence>
<dbReference type="GO" id="GO:0004829">
    <property type="term" value="F:threonine-tRNA ligase activity"/>
    <property type="evidence" value="ECO:0007669"/>
    <property type="project" value="UniProtKB-UniRule"/>
</dbReference>
<dbReference type="Proteomes" id="UP000231098">
    <property type="component" value="Unassembled WGS sequence"/>
</dbReference>
<dbReference type="GO" id="GO:0046872">
    <property type="term" value="F:metal ion binding"/>
    <property type="evidence" value="ECO:0007669"/>
    <property type="project" value="UniProtKB-KW"/>
</dbReference>
<accession>A0A2H0X9I7</accession>
<dbReference type="NCBIfam" id="TIGR00418">
    <property type="entry name" value="thrS"/>
    <property type="match status" value="1"/>
</dbReference>
<dbReference type="InterPro" id="IPR045864">
    <property type="entry name" value="aa-tRNA-synth_II/BPL/LPL"/>
</dbReference>
<evidence type="ECO:0000259" key="14">
    <source>
        <dbReference type="PROSITE" id="PS50862"/>
    </source>
</evidence>
<dbReference type="EC" id="6.1.1.3" evidence="13"/>
<evidence type="ECO:0000256" key="10">
    <source>
        <dbReference type="ARBA" id="ARBA00022917"/>
    </source>
</evidence>
<dbReference type="InterPro" id="IPR002320">
    <property type="entry name" value="Thr-tRNA-ligase_IIa"/>
</dbReference>
<comment type="caution">
    <text evidence="13">Lacks conserved residue(s) required for the propagation of feature annotation.</text>
</comment>
<dbReference type="InterPro" id="IPR047246">
    <property type="entry name" value="ThrRS_anticodon"/>
</dbReference>
<proteinExistence type="inferred from homology"/>
<comment type="catalytic activity">
    <reaction evidence="12 13">
        <text>tRNA(Thr) + L-threonine + ATP = L-threonyl-tRNA(Thr) + AMP + diphosphate + H(+)</text>
        <dbReference type="Rhea" id="RHEA:24624"/>
        <dbReference type="Rhea" id="RHEA-COMP:9670"/>
        <dbReference type="Rhea" id="RHEA-COMP:9704"/>
        <dbReference type="ChEBI" id="CHEBI:15378"/>
        <dbReference type="ChEBI" id="CHEBI:30616"/>
        <dbReference type="ChEBI" id="CHEBI:33019"/>
        <dbReference type="ChEBI" id="CHEBI:57926"/>
        <dbReference type="ChEBI" id="CHEBI:78442"/>
        <dbReference type="ChEBI" id="CHEBI:78534"/>
        <dbReference type="ChEBI" id="CHEBI:456215"/>
        <dbReference type="EC" id="6.1.1.3"/>
    </reaction>
</comment>
<dbReference type="InterPro" id="IPR018163">
    <property type="entry name" value="Thr/Ala-tRNA-synth_IIc_edit"/>
</dbReference>
<name>A0A2H0X9I7_UNCKA</name>
<evidence type="ECO:0000256" key="3">
    <source>
        <dbReference type="ARBA" id="ARBA00022555"/>
    </source>
</evidence>
<dbReference type="CDD" id="cd00860">
    <property type="entry name" value="ThrRS_anticodon"/>
    <property type="match status" value="1"/>
</dbReference>
<dbReference type="SUPFAM" id="SSF55186">
    <property type="entry name" value="ThrRS/AlaRS common domain"/>
    <property type="match status" value="1"/>
</dbReference>
<dbReference type="SMART" id="SM00863">
    <property type="entry name" value="tRNA_SAD"/>
    <property type="match status" value="1"/>
</dbReference>
<keyword evidence="4 13" id="KW-0436">Ligase</keyword>
<keyword evidence="11 13" id="KW-0030">Aminoacyl-tRNA synthetase</keyword>
<feature type="binding site" evidence="13">
    <location>
        <position position="460"/>
    </location>
    <ligand>
        <name>Zn(2+)</name>
        <dbReference type="ChEBI" id="CHEBI:29105"/>
        <note>catalytic</note>
    </ligand>
</feature>
<dbReference type="AlphaFoldDB" id="A0A2H0X9I7"/>
<keyword evidence="5 13" id="KW-0479">Metal-binding</keyword>
<reference evidence="16" key="1">
    <citation type="submission" date="2017-09" db="EMBL/GenBank/DDBJ databases">
        <title>Depth-based differentiation of microbial function through sediment-hosted aquifers and enrichment of novel symbionts in the deep terrestrial subsurface.</title>
        <authorList>
            <person name="Probst A.J."/>
            <person name="Ladd B."/>
            <person name="Jarett J.K."/>
            <person name="Geller-Mcgrath D.E."/>
            <person name="Sieber C.M.K."/>
            <person name="Emerson J.B."/>
            <person name="Anantharaman K."/>
            <person name="Thomas B.C."/>
            <person name="Malmstrom R."/>
            <person name="Stieglmeier M."/>
            <person name="Klingl A."/>
            <person name="Woyke T."/>
            <person name="Ryan C.M."/>
            <person name="Banfield J.F."/>
        </authorList>
    </citation>
    <scope>NUCLEOTIDE SEQUENCE [LARGE SCALE GENOMIC DNA]</scope>
</reference>
<dbReference type="Pfam" id="PF07973">
    <property type="entry name" value="tRNA_SAD"/>
    <property type="match status" value="1"/>
</dbReference>
<evidence type="ECO:0000256" key="1">
    <source>
        <dbReference type="ARBA" id="ARBA00008226"/>
    </source>
</evidence>
<evidence type="ECO:0000313" key="16">
    <source>
        <dbReference type="Proteomes" id="UP000231098"/>
    </source>
</evidence>
<comment type="subunit">
    <text evidence="13">Homodimer.</text>
</comment>
<keyword evidence="9 13" id="KW-0694">RNA-binding</keyword>
<evidence type="ECO:0000256" key="8">
    <source>
        <dbReference type="ARBA" id="ARBA00022840"/>
    </source>
</evidence>
<dbReference type="PRINTS" id="PR01047">
    <property type="entry name" value="TRNASYNTHTHR"/>
</dbReference>
<evidence type="ECO:0000256" key="11">
    <source>
        <dbReference type="ARBA" id="ARBA00023146"/>
    </source>
</evidence>
<comment type="subcellular location">
    <subcellularLocation>
        <location evidence="13">Cytoplasm</location>
    </subcellularLocation>
</comment>
<dbReference type="InterPro" id="IPR002314">
    <property type="entry name" value="aa-tRNA-synt_IIb"/>
</dbReference>
<dbReference type="FunFam" id="3.40.50.800:FF:000001">
    <property type="entry name" value="Threonine--tRNA ligase"/>
    <property type="match status" value="1"/>
</dbReference>
<dbReference type="FunFam" id="3.30.980.10:FF:000005">
    <property type="entry name" value="Threonyl-tRNA synthetase, mitochondrial"/>
    <property type="match status" value="1"/>
</dbReference>
<dbReference type="InterPro" id="IPR033728">
    <property type="entry name" value="ThrRS_core"/>
</dbReference>
<dbReference type="GO" id="GO:0005524">
    <property type="term" value="F:ATP binding"/>
    <property type="evidence" value="ECO:0007669"/>
    <property type="project" value="UniProtKB-UniRule"/>
</dbReference>
<keyword evidence="2 13" id="KW-0963">Cytoplasm</keyword>
<dbReference type="SUPFAM" id="SSF55681">
    <property type="entry name" value="Class II aaRS and biotin synthetases"/>
    <property type="match status" value="1"/>
</dbReference>
<keyword evidence="7 13" id="KW-0862">Zinc</keyword>
<dbReference type="CDD" id="cd00771">
    <property type="entry name" value="ThrRS_core"/>
    <property type="match status" value="1"/>
</dbReference>
<sequence>MENDLEILRHSSAHLMASAVVNLYPEALLTIGPAIKDGFYYDIDFKSPISEADVPKIEAEMERIKGLGESFNRKEIGLTEARKIFKNNPYKLELIDEISKSEDKAPLSIYKMGGFVDLCRGPHVKNTKEIGCFKLVSVAGAYWRGDSKNKMLTRIYGVAFKTKEELDKYLWQVEEAKKRDHRKIGKDLDLFSVDDYVGPGLVLWHPKLSFVREKIEFYWREEHRKRGYQYVYTPHVGLAHLWETSGHLDFFKEGMYPSMAMEVKSKEEKTNYYVKPMNCPFHVRIYKSRIRSYRELPLRWCELGTVYRYEESGVLHGMLRVRGFTQDDAHIICREDQFIDEVNQIIDFAIAINHTFGFDKLNVYLSLRDLTGDKKYVGENRVWELSEKTLKEVLEKRKIEFKEDIGGAKFYGPSIDFKAVDSMGREWQGTTIQLDMNLPSRFGMTYVGEDGKEHTPIMIHRTLLGAMERFVGTLIEQCAGAFPVWLTPTQTMIIPISDKHVDYCQKLKETLENEGVRTELDDRKESMQSRIRDAQMQKIPYMLILGDKEIEANQISLRLRTGENIGSLDLKTFIKTVKEIDTSKAVDKIWNS</sequence>
<evidence type="ECO:0000256" key="13">
    <source>
        <dbReference type="HAMAP-Rule" id="MF_00184"/>
    </source>
</evidence>
<comment type="similarity">
    <text evidence="1 13">Belongs to the class-II aminoacyl-tRNA synthetase family.</text>
</comment>
<dbReference type="HAMAP" id="MF_00184">
    <property type="entry name" value="Thr_tRNA_synth"/>
    <property type="match status" value="1"/>
</dbReference>
<dbReference type="GO" id="GO:0000049">
    <property type="term" value="F:tRNA binding"/>
    <property type="evidence" value="ECO:0007669"/>
    <property type="project" value="UniProtKB-KW"/>
</dbReference>
<organism evidence="15 16">
    <name type="scientific">candidate division WWE3 bacterium CG08_land_8_20_14_0_20_41_15</name>
    <dbReference type="NCBI Taxonomy" id="1975086"/>
    <lineage>
        <taxon>Bacteria</taxon>
        <taxon>Katanobacteria</taxon>
    </lineage>
</organism>
<dbReference type="InterPro" id="IPR006195">
    <property type="entry name" value="aa-tRNA-synth_II"/>
</dbReference>
<dbReference type="PROSITE" id="PS50862">
    <property type="entry name" value="AA_TRNA_LIGASE_II"/>
    <property type="match status" value="1"/>
</dbReference>
<evidence type="ECO:0000313" key="15">
    <source>
        <dbReference type="EMBL" id="PIS21572.1"/>
    </source>
</evidence>
<evidence type="ECO:0000256" key="12">
    <source>
        <dbReference type="ARBA" id="ARBA00049515"/>
    </source>
</evidence>
<keyword evidence="6 13" id="KW-0547">Nucleotide-binding</keyword>
<dbReference type="Gene3D" id="3.40.50.800">
    <property type="entry name" value="Anticodon-binding domain"/>
    <property type="match status" value="1"/>
</dbReference>
<dbReference type="PANTHER" id="PTHR11451">
    <property type="entry name" value="THREONINE-TRNA LIGASE"/>
    <property type="match status" value="1"/>
</dbReference>
<gene>
    <name evidence="13" type="primary">thrS</name>
    <name evidence="15" type="ORF">COT51_02030</name>
</gene>
<feature type="binding site" evidence="13">
    <location>
        <position position="330"/>
    </location>
    <ligand>
        <name>Zn(2+)</name>
        <dbReference type="ChEBI" id="CHEBI:29105"/>
        <note>catalytic</note>
    </ligand>
</feature>